<dbReference type="RefSeq" id="WP_074714575.1">
    <property type="nucleotide sequence ID" value="NZ_FNWV01000002.1"/>
</dbReference>
<evidence type="ECO:0000256" key="1">
    <source>
        <dbReference type="ARBA" id="ARBA00006082"/>
    </source>
</evidence>
<dbReference type="Pfam" id="PF08676">
    <property type="entry name" value="MutL_C"/>
    <property type="match status" value="1"/>
</dbReference>
<dbReference type="InterPro" id="IPR036890">
    <property type="entry name" value="HATPase_C_sf"/>
</dbReference>
<dbReference type="InterPro" id="IPR038973">
    <property type="entry name" value="MutL/Mlh/Pms-like"/>
</dbReference>
<organism evidence="8 9">
    <name type="scientific">Ruminococcus flavefaciens</name>
    <dbReference type="NCBI Taxonomy" id="1265"/>
    <lineage>
        <taxon>Bacteria</taxon>
        <taxon>Bacillati</taxon>
        <taxon>Bacillota</taxon>
        <taxon>Clostridia</taxon>
        <taxon>Eubacteriales</taxon>
        <taxon>Oscillospiraceae</taxon>
        <taxon>Ruminococcus</taxon>
    </lineage>
</organism>
<dbReference type="InterPro" id="IPR014721">
    <property type="entry name" value="Ribsml_uS5_D2-typ_fold_subgr"/>
</dbReference>
<dbReference type="Gene3D" id="3.30.565.10">
    <property type="entry name" value="Histidine kinase-like ATPase, C-terminal domain"/>
    <property type="match status" value="1"/>
</dbReference>
<dbReference type="InterPro" id="IPR042121">
    <property type="entry name" value="MutL_C_regsub"/>
</dbReference>
<evidence type="ECO:0000256" key="5">
    <source>
        <dbReference type="SAM" id="MobiDB-lite"/>
    </source>
</evidence>
<dbReference type="SUPFAM" id="SSF55874">
    <property type="entry name" value="ATPase domain of HSP90 chaperone/DNA topoisomerase II/histidine kinase"/>
    <property type="match status" value="1"/>
</dbReference>
<dbReference type="EMBL" id="FNWV01000002">
    <property type="protein sequence ID" value="SEH45971.1"/>
    <property type="molecule type" value="Genomic_DNA"/>
</dbReference>
<dbReference type="InterPro" id="IPR014762">
    <property type="entry name" value="DNA_mismatch_repair_CS"/>
</dbReference>
<dbReference type="HAMAP" id="MF_00149">
    <property type="entry name" value="DNA_mis_repair"/>
    <property type="match status" value="1"/>
</dbReference>
<keyword evidence="2 4" id="KW-0227">DNA damage</keyword>
<dbReference type="InterPro" id="IPR014790">
    <property type="entry name" value="MutL_C"/>
</dbReference>
<dbReference type="GO" id="GO:0006298">
    <property type="term" value="P:mismatch repair"/>
    <property type="evidence" value="ECO:0007669"/>
    <property type="project" value="UniProtKB-UniRule"/>
</dbReference>
<dbReference type="GO" id="GO:0030983">
    <property type="term" value="F:mismatched DNA binding"/>
    <property type="evidence" value="ECO:0007669"/>
    <property type="project" value="InterPro"/>
</dbReference>
<evidence type="ECO:0000256" key="4">
    <source>
        <dbReference type="HAMAP-Rule" id="MF_00149"/>
    </source>
</evidence>
<dbReference type="Pfam" id="PF13589">
    <property type="entry name" value="HATPase_c_3"/>
    <property type="match status" value="1"/>
</dbReference>
<feature type="compositionally biased region" description="Basic and acidic residues" evidence="5">
    <location>
        <begin position="421"/>
        <end position="436"/>
    </location>
</feature>
<dbReference type="SMART" id="SM01340">
    <property type="entry name" value="DNA_mis_repair"/>
    <property type="match status" value="1"/>
</dbReference>
<evidence type="ECO:0000256" key="2">
    <source>
        <dbReference type="ARBA" id="ARBA00022763"/>
    </source>
</evidence>
<evidence type="ECO:0000313" key="8">
    <source>
        <dbReference type="EMBL" id="SEH45971.1"/>
    </source>
</evidence>
<dbReference type="InterPro" id="IPR020667">
    <property type="entry name" value="DNA_mismatch_repair_MutL"/>
</dbReference>
<dbReference type="SMART" id="SM00853">
    <property type="entry name" value="MutL_C"/>
    <property type="match status" value="1"/>
</dbReference>
<dbReference type="InterPro" id="IPR020568">
    <property type="entry name" value="Ribosomal_Su5_D2-typ_SF"/>
</dbReference>
<name>A0A1H6IGD2_RUMFL</name>
<dbReference type="SUPFAM" id="SSF118116">
    <property type="entry name" value="DNA mismatch repair protein MutL"/>
    <property type="match status" value="1"/>
</dbReference>
<dbReference type="Gene3D" id="3.30.1540.20">
    <property type="entry name" value="MutL, C-terminal domain, dimerisation subdomain"/>
    <property type="match status" value="1"/>
</dbReference>
<feature type="compositionally biased region" description="Low complexity" evidence="5">
    <location>
        <begin position="439"/>
        <end position="454"/>
    </location>
</feature>
<dbReference type="Pfam" id="PF01119">
    <property type="entry name" value="DNA_mis_repair"/>
    <property type="match status" value="1"/>
</dbReference>
<dbReference type="InterPro" id="IPR013507">
    <property type="entry name" value="DNA_mismatch_S5_2-like"/>
</dbReference>
<dbReference type="PROSITE" id="PS00058">
    <property type="entry name" value="DNA_MISMATCH_REPAIR_1"/>
    <property type="match status" value="1"/>
</dbReference>
<dbReference type="GO" id="GO:0140664">
    <property type="term" value="F:ATP-dependent DNA damage sensor activity"/>
    <property type="evidence" value="ECO:0007669"/>
    <property type="project" value="InterPro"/>
</dbReference>
<gene>
    <name evidence="4" type="primary">mutL</name>
    <name evidence="8" type="ORF">SAMN02910265_00772</name>
</gene>
<proteinExistence type="inferred from homology"/>
<dbReference type="OrthoDB" id="9763467at2"/>
<evidence type="ECO:0000259" key="7">
    <source>
        <dbReference type="SMART" id="SM01340"/>
    </source>
</evidence>
<evidence type="ECO:0000259" key="6">
    <source>
        <dbReference type="SMART" id="SM00853"/>
    </source>
</evidence>
<keyword evidence="3 4" id="KW-0234">DNA repair</keyword>
<dbReference type="GO" id="GO:0032300">
    <property type="term" value="C:mismatch repair complex"/>
    <property type="evidence" value="ECO:0007669"/>
    <property type="project" value="InterPro"/>
</dbReference>
<reference evidence="8 9" key="1">
    <citation type="submission" date="2016-10" db="EMBL/GenBank/DDBJ databases">
        <authorList>
            <person name="de Groot N.N."/>
        </authorList>
    </citation>
    <scope>NUCLEOTIDE SEQUENCE [LARGE SCALE GENOMIC DNA]</scope>
    <source>
        <strain evidence="8 9">YAD2003</strain>
    </source>
</reference>
<feature type="region of interest" description="Disordered" evidence="5">
    <location>
        <begin position="421"/>
        <end position="454"/>
    </location>
</feature>
<feature type="domain" description="DNA mismatch repair protein S5" evidence="7">
    <location>
        <begin position="209"/>
        <end position="327"/>
    </location>
</feature>
<accession>A0A1H6IGD2</accession>
<dbReference type="GO" id="GO:0016887">
    <property type="term" value="F:ATP hydrolysis activity"/>
    <property type="evidence" value="ECO:0007669"/>
    <property type="project" value="InterPro"/>
</dbReference>
<feature type="domain" description="MutL C-terminal dimerisation" evidence="6">
    <location>
        <begin position="496"/>
        <end position="637"/>
    </location>
</feature>
<protein>
    <recommendedName>
        <fullName evidence="4">DNA mismatch repair protein MutL</fullName>
    </recommendedName>
</protein>
<dbReference type="AlphaFoldDB" id="A0A1H6IGD2"/>
<dbReference type="Gene3D" id="3.30.230.10">
    <property type="match status" value="1"/>
</dbReference>
<dbReference type="InterPro" id="IPR037198">
    <property type="entry name" value="MutL_C_sf"/>
</dbReference>
<sequence length="680" mass="76204">MPPINVLSKEISELIAAGEVIERPSSVIKELVENSIDSGATHITVEIKNGGTTYMRVTDDGCGMSFDDVPKAFLRHATSKISAKEDLENILTLGFRGEALASVAAVARVEIMTKQKEELYGTLYTIEGSTEKTHEQSGCPDGTTIIIRDLFYNVPARRKFMKKDVTEANAVSSILQKITMSHPDIAFRFIRDNRTEFNSSGDGELFSAVYAVYGRDFARDLMPVDYEYEGVHVGGYVIKPLYSKNNRAFQNFFVNGRYVRSRLCSAALENAYTNMIMTGKFPACVLLIDLPPSTMDVNIHPTKAEVRFTNEKSVSDAVYFAVKNAMMKDGLIYEFELKPHADWTKPVPEQEEMIQQEFLFTPVDKIEETEKKLAEAPAAVSAPVQPVRREIEETPYTADIKPSTAYDQPKPVQVAAPVYEKPEPVREAEEAPKEEQVTESVKAPEPVSVSEPEPAPVEGFSYITQQAFTAAQPVVSQPAEEKKEESVWTEKPKIRVIGEAFGLYIVAEVGDDTMIMIDKHAAHERIIFERLKSRNCRQYSQQLLTGVRVLLTGDEISALESNQELLADLGFAFDFSEKPCVVATAVPTFIMELDMEDIISEIANNLRMYSHDPQSHMLDDMLHTVACKSAIKGNDKNDIAELQSLAEQVYFDERIRHCPHGRPVMFTMTKSNISHQFKRT</sequence>
<dbReference type="CDD" id="cd16926">
    <property type="entry name" value="HATPase_MutL-MLH-PMS-like"/>
    <property type="match status" value="1"/>
</dbReference>
<dbReference type="FunFam" id="3.30.565.10:FF:000003">
    <property type="entry name" value="DNA mismatch repair endonuclease MutL"/>
    <property type="match status" value="1"/>
</dbReference>
<dbReference type="InterPro" id="IPR042120">
    <property type="entry name" value="MutL_C_dimsub"/>
</dbReference>
<dbReference type="GO" id="GO:0005524">
    <property type="term" value="F:ATP binding"/>
    <property type="evidence" value="ECO:0007669"/>
    <property type="project" value="InterPro"/>
</dbReference>
<dbReference type="Gene3D" id="3.30.1370.100">
    <property type="entry name" value="MutL, C-terminal domain, regulatory subdomain"/>
    <property type="match status" value="1"/>
</dbReference>
<dbReference type="CDD" id="cd00782">
    <property type="entry name" value="MutL_Trans"/>
    <property type="match status" value="1"/>
</dbReference>
<comment type="similarity">
    <text evidence="1 4">Belongs to the DNA mismatch repair MutL/HexB family.</text>
</comment>
<evidence type="ECO:0000256" key="3">
    <source>
        <dbReference type="ARBA" id="ARBA00023204"/>
    </source>
</evidence>
<dbReference type="InterPro" id="IPR002099">
    <property type="entry name" value="MutL/Mlh/PMS"/>
</dbReference>
<evidence type="ECO:0000313" key="9">
    <source>
        <dbReference type="Proteomes" id="UP000183190"/>
    </source>
</evidence>
<dbReference type="PANTHER" id="PTHR10073">
    <property type="entry name" value="DNA MISMATCH REPAIR PROTEIN MLH, PMS, MUTL"/>
    <property type="match status" value="1"/>
</dbReference>
<comment type="function">
    <text evidence="4">This protein is involved in the repair of mismatches in DNA. It is required for dam-dependent methyl-directed DNA mismatch repair. May act as a 'molecular matchmaker', a protein that promotes the formation of a stable complex between two or more DNA-binding proteins in an ATP-dependent manner without itself being part of a final effector complex.</text>
</comment>
<dbReference type="SUPFAM" id="SSF54211">
    <property type="entry name" value="Ribosomal protein S5 domain 2-like"/>
    <property type="match status" value="1"/>
</dbReference>
<dbReference type="Proteomes" id="UP000183190">
    <property type="component" value="Unassembled WGS sequence"/>
</dbReference>
<dbReference type="NCBIfam" id="TIGR00585">
    <property type="entry name" value="mutl"/>
    <property type="match status" value="1"/>
</dbReference>
<dbReference type="PANTHER" id="PTHR10073:SF12">
    <property type="entry name" value="DNA MISMATCH REPAIR PROTEIN MLH1"/>
    <property type="match status" value="1"/>
</dbReference>